<dbReference type="GO" id="GO:0004989">
    <property type="term" value="F:octopamine receptor activity"/>
    <property type="evidence" value="ECO:0007669"/>
    <property type="project" value="TreeGrafter"/>
</dbReference>
<keyword evidence="3" id="KW-1003">Cell membrane</keyword>
<keyword evidence="5" id="KW-1133">Transmembrane helix</keyword>
<reference evidence="12 13" key="1">
    <citation type="submission" date="2015-09" db="EMBL/GenBank/DDBJ databases">
        <title>Trachymyrmex zeteki WGS genome.</title>
        <authorList>
            <person name="Nygaard S."/>
            <person name="Hu H."/>
            <person name="Boomsma J."/>
            <person name="Zhang G."/>
        </authorList>
    </citation>
    <scope>NUCLEOTIDE SEQUENCE [LARGE SCALE GENOMIC DNA]</scope>
    <source>
        <strain evidence="12">Tzet28-1</strain>
        <tissue evidence="12">Whole body</tissue>
    </source>
</reference>
<dbReference type="EMBL" id="KQ982480">
    <property type="protein sequence ID" value="KYQ56019.1"/>
    <property type="molecule type" value="Genomic_DNA"/>
</dbReference>
<evidence type="ECO:0000259" key="11">
    <source>
        <dbReference type="PROSITE" id="PS50262"/>
    </source>
</evidence>
<proteinExistence type="inferred from homology"/>
<feature type="domain" description="G-protein coupled receptors family 1 profile" evidence="11">
    <location>
        <begin position="80"/>
        <end position="272"/>
    </location>
</feature>
<gene>
    <name evidence="12" type="ORF">ALC60_05085</name>
</gene>
<evidence type="ECO:0000256" key="2">
    <source>
        <dbReference type="ARBA" id="ARBA00010663"/>
    </source>
</evidence>
<comment type="similarity">
    <text evidence="2 10">Belongs to the G-protein coupled receptor 1 family.</text>
</comment>
<name>A0A151X6T1_9HYME</name>
<dbReference type="InterPro" id="IPR017452">
    <property type="entry name" value="GPCR_Rhodpsn_7TM"/>
</dbReference>
<dbReference type="SUPFAM" id="SSF81321">
    <property type="entry name" value="Family A G protein-coupled receptor-like"/>
    <property type="match status" value="1"/>
</dbReference>
<dbReference type="PROSITE" id="PS00237">
    <property type="entry name" value="G_PROTEIN_RECEP_F1_1"/>
    <property type="match status" value="1"/>
</dbReference>
<keyword evidence="4 10" id="KW-0812">Transmembrane</keyword>
<evidence type="ECO:0000313" key="13">
    <source>
        <dbReference type="Proteomes" id="UP000075809"/>
    </source>
</evidence>
<dbReference type="GO" id="GO:0071880">
    <property type="term" value="P:adenylate cyclase-activating adrenergic receptor signaling pathway"/>
    <property type="evidence" value="ECO:0007669"/>
    <property type="project" value="TreeGrafter"/>
</dbReference>
<evidence type="ECO:0000256" key="7">
    <source>
        <dbReference type="ARBA" id="ARBA00023136"/>
    </source>
</evidence>
<evidence type="ECO:0000256" key="8">
    <source>
        <dbReference type="ARBA" id="ARBA00023170"/>
    </source>
</evidence>
<dbReference type="PANTHER" id="PTHR24248:SF66">
    <property type="entry name" value="OCTOPAMINE RECEPTOR BETA-3R"/>
    <property type="match status" value="1"/>
</dbReference>
<dbReference type="GO" id="GO:0005886">
    <property type="term" value="C:plasma membrane"/>
    <property type="evidence" value="ECO:0007669"/>
    <property type="project" value="UniProtKB-SubCell"/>
</dbReference>
<dbReference type="InterPro" id="IPR000276">
    <property type="entry name" value="GPCR_Rhodpsn"/>
</dbReference>
<keyword evidence="13" id="KW-1185">Reference proteome</keyword>
<accession>A0A151X6T1</accession>
<dbReference type="Proteomes" id="UP000075809">
    <property type="component" value="Unassembled WGS sequence"/>
</dbReference>
<evidence type="ECO:0000256" key="4">
    <source>
        <dbReference type="ARBA" id="ARBA00022692"/>
    </source>
</evidence>
<keyword evidence="7" id="KW-0472">Membrane</keyword>
<organism evidence="12 13">
    <name type="scientific">Mycetomoellerius zeteki</name>
    <dbReference type="NCBI Taxonomy" id="64791"/>
    <lineage>
        <taxon>Eukaryota</taxon>
        <taxon>Metazoa</taxon>
        <taxon>Ecdysozoa</taxon>
        <taxon>Arthropoda</taxon>
        <taxon>Hexapoda</taxon>
        <taxon>Insecta</taxon>
        <taxon>Pterygota</taxon>
        <taxon>Neoptera</taxon>
        <taxon>Endopterygota</taxon>
        <taxon>Hymenoptera</taxon>
        <taxon>Apocrita</taxon>
        <taxon>Aculeata</taxon>
        <taxon>Formicoidea</taxon>
        <taxon>Formicidae</taxon>
        <taxon>Myrmicinae</taxon>
        <taxon>Mycetomoellerius</taxon>
    </lineage>
</organism>
<evidence type="ECO:0000256" key="10">
    <source>
        <dbReference type="RuleBase" id="RU000688"/>
    </source>
</evidence>
<evidence type="ECO:0000256" key="3">
    <source>
        <dbReference type="ARBA" id="ARBA00022475"/>
    </source>
</evidence>
<keyword evidence="6 10" id="KW-0297">G-protein coupled receptor</keyword>
<comment type="subcellular location">
    <subcellularLocation>
        <location evidence="1">Cell membrane</location>
        <topology evidence="1">Multi-pass membrane protein</topology>
    </subcellularLocation>
</comment>
<dbReference type="PRINTS" id="PR00237">
    <property type="entry name" value="GPCRRHODOPSN"/>
</dbReference>
<dbReference type="Pfam" id="PF00001">
    <property type="entry name" value="7tm_1"/>
    <property type="match status" value="1"/>
</dbReference>
<evidence type="ECO:0000256" key="1">
    <source>
        <dbReference type="ARBA" id="ARBA00004651"/>
    </source>
</evidence>
<dbReference type="AlphaFoldDB" id="A0A151X6T1"/>
<keyword evidence="9 10" id="KW-0807">Transducer</keyword>
<evidence type="ECO:0000256" key="6">
    <source>
        <dbReference type="ARBA" id="ARBA00023040"/>
    </source>
</evidence>
<dbReference type="GO" id="GO:0043410">
    <property type="term" value="P:positive regulation of MAPK cascade"/>
    <property type="evidence" value="ECO:0007669"/>
    <property type="project" value="TreeGrafter"/>
</dbReference>
<dbReference type="PROSITE" id="PS50262">
    <property type="entry name" value="G_PROTEIN_RECEP_F1_2"/>
    <property type="match status" value="1"/>
</dbReference>
<dbReference type="Gene3D" id="1.20.1070.10">
    <property type="entry name" value="Rhodopsin 7-helix transmembrane proteins"/>
    <property type="match status" value="1"/>
</dbReference>
<protein>
    <submittedName>
        <fullName evidence="12">Octopamine receptor beta-3R</fullName>
    </submittedName>
</protein>
<evidence type="ECO:0000313" key="12">
    <source>
        <dbReference type="EMBL" id="KYQ56019.1"/>
    </source>
</evidence>
<evidence type="ECO:0000256" key="5">
    <source>
        <dbReference type="ARBA" id="ARBA00022989"/>
    </source>
</evidence>
<dbReference type="PANTHER" id="PTHR24248">
    <property type="entry name" value="ADRENERGIC RECEPTOR-RELATED G-PROTEIN COUPLED RECEPTOR"/>
    <property type="match status" value="1"/>
</dbReference>
<evidence type="ECO:0000256" key="9">
    <source>
        <dbReference type="ARBA" id="ARBA00023224"/>
    </source>
</evidence>
<sequence>MMNVMAAMSTGLPSMDSTSSSVFNNTITASSTTATTTTAANITSSVENPTVENLPENVNVLVVAIKGIIMGTIITTAVLGNMLVIASVRRHRRLRVVTNCYVVSLAAADLLVAMCAMTFNASVELSGGKWLFGTVMCDLWNSLDVYFSTASILHLCCISVDRYYAIVSPLEYTVIMKQSTVGCMLGSAWVLPALISFIPIFMGWYTTKEHLEYMVKHPESCEFRVNLPYALISSCVSFWIPGLVMIIMYCKIYKEAIRQRKALSRTSSNIVLNSVHHHRSSTRHHHHQQMLLQAAADTGELALHTAHFAVPTELHAVNAEFSMKWLLHHTLQRCMYRKHHLMDPNKIHIRKAEGIVNIIDEKREPISRLAISEIGSYFPDRNPN</sequence>
<keyword evidence="8 10" id="KW-0675">Receptor</keyword>
<dbReference type="STRING" id="64791.A0A151X6T1"/>